<evidence type="ECO:0000256" key="7">
    <source>
        <dbReference type="ARBA" id="ARBA00023170"/>
    </source>
</evidence>
<feature type="transmembrane region" description="Helical" evidence="9">
    <location>
        <begin position="236"/>
        <end position="263"/>
    </location>
</feature>
<evidence type="ECO:0000313" key="10">
    <source>
        <dbReference type="EMBL" id="KAK3923554.1"/>
    </source>
</evidence>
<keyword evidence="6 9" id="KW-0472">Membrane</keyword>
<dbReference type="Proteomes" id="UP001219518">
    <property type="component" value="Unassembled WGS sequence"/>
</dbReference>
<dbReference type="InterPro" id="IPR009318">
    <property type="entry name" value="Gustatory_rcpt"/>
</dbReference>
<evidence type="ECO:0000256" key="8">
    <source>
        <dbReference type="SAM" id="MobiDB-lite"/>
    </source>
</evidence>
<feature type="transmembrane region" description="Helical" evidence="9">
    <location>
        <begin position="312"/>
        <end position="332"/>
    </location>
</feature>
<dbReference type="GO" id="GO:0008527">
    <property type="term" value="F:taste receptor activity"/>
    <property type="evidence" value="ECO:0007669"/>
    <property type="project" value="InterPro"/>
</dbReference>
<dbReference type="AlphaFoldDB" id="A0AAE1LM19"/>
<dbReference type="GO" id="GO:0005886">
    <property type="term" value="C:plasma membrane"/>
    <property type="evidence" value="ECO:0007669"/>
    <property type="project" value="UniProtKB-SubCell"/>
</dbReference>
<evidence type="ECO:0000256" key="5">
    <source>
        <dbReference type="ARBA" id="ARBA00022989"/>
    </source>
</evidence>
<sequence length="461" mass="51160">KENPRSPLTSLRPGRNNRLVPPRCLTQKGESFHEAMAGILVTAQVFGLLPVRGVRRPSPLDLHFERRSSRAAWALVLFVGVCLVELVSLRHMALTLSADTFGVIGGIGAATAGAVFYGNALIGALLLYRLAKRWPRLMEAWFDMEAMLRKGRPPTLRLRFNVLCVVVMVGALVEHIMSVLNAVPVFINVHVYGESRPPPEDGKHVVDTSSGAFFEFLDEYCHSSHSFIFDHVPYNVFTGMLIFVMSKVTTFTWNFVDLFLMLVSTGLAERFKQYNAIVFESDVAMLNKEDWRELREYFAVLSALTKNVDANICSIVFLSFGNNLYFICLQLLNGLSPGNTSWLATVYFFYSFGFLLGRTVMVTLITARINDLSKEGLSALFSCPSETYNVEVARLQHQMASDDLALTGLRFFSITRNFMLAVAGAIATYEIVLLQFNVAISPHPTDLPPAGTAVVTASTGQ</sequence>
<feature type="transmembrane region" description="Helical" evidence="9">
    <location>
        <begin position="71"/>
        <end position="89"/>
    </location>
</feature>
<feature type="transmembrane region" description="Helical" evidence="9">
    <location>
        <begin position="344"/>
        <end position="367"/>
    </location>
</feature>
<keyword evidence="7 10" id="KW-0675">Receptor</keyword>
<feature type="transmembrane region" description="Helical" evidence="9">
    <location>
        <begin position="160"/>
        <end position="187"/>
    </location>
</feature>
<evidence type="ECO:0000256" key="1">
    <source>
        <dbReference type="ARBA" id="ARBA00004651"/>
    </source>
</evidence>
<dbReference type="PANTHER" id="PTHR21421:SF29">
    <property type="entry name" value="GUSTATORY RECEPTOR 5A FOR TREHALOSE-RELATED"/>
    <property type="match status" value="1"/>
</dbReference>
<keyword evidence="11" id="KW-1185">Reference proteome</keyword>
<feature type="region of interest" description="Disordered" evidence="8">
    <location>
        <begin position="1"/>
        <end position="20"/>
    </location>
</feature>
<feature type="transmembrane region" description="Helical" evidence="9">
    <location>
        <begin position="101"/>
        <end position="128"/>
    </location>
</feature>
<dbReference type="PIRSF" id="PIRSF038981">
    <property type="entry name" value="GRP"/>
    <property type="match status" value="1"/>
</dbReference>
<evidence type="ECO:0000256" key="4">
    <source>
        <dbReference type="ARBA" id="ARBA00022692"/>
    </source>
</evidence>
<comment type="similarity">
    <text evidence="2">Belongs to the insect chemoreceptor superfamily. Gustatory receptor (GR) family. Gr5a subfamily.</text>
</comment>
<accession>A0AAE1LM19</accession>
<evidence type="ECO:0000313" key="11">
    <source>
        <dbReference type="Proteomes" id="UP001219518"/>
    </source>
</evidence>
<keyword evidence="5 9" id="KW-1133">Transmembrane helix</keyword>
<feature type="transmembrane region" description="Helical" evidence="9">
    <location>
        <begin position="418"/>
        <end position="440"/>
    </location>
</feature>
<dbReference type="Pfam" id="PF06151">
    <property type="entry name" value="Trehalose_recp"/>
    <property type="match status" value="1"/>
</dbReference>
<reference evidence="10" key="2">
    <citation type="journal article" date="2023" name="BMC Genomics">
        <title>Pest status, molecular evolution, and epigenetic factors derived from the genome assembly of Frankliniella fusca, a thysanopteran phytovirus vector.</title>
        <authorList>
            <person name="Catto M.A."/>
            <person name="Labadie P.E."/>
            <person name="Jacobson A.L."/>
            <person name="Kennedy G.G."/>
            <person name="Srinivasan R."/>
            <person name="Hunt B.G."/>
        </authorList>
    </citation>
    <scope>NUCLEOTIDE SEQUENCE</scope>
    <source>
        <strain evidence="10">PL_HMW_Pooled</strain>
    </source>
</reference>
<proteinExistence type="inferred from homology"/>
<evidence type="ECO:0000256" key="3">
    <source>
        <dbReference type="ARBA" id="ARBA00022475"/>
    </source>
</evidence>
<protein>
    <submittedName>
        <fullName evidence="10">Gustatory receptor for sugar taste 64e</fullName>
    </submittedName>
</protein>
<dbReference type="PANTHER" id="PTHR21421">
    <property type="entry name" value="GUSTATORY RECEPTOR"/>
    <property type="match status" value="1"/>
</dbReference>
<dbReference type="EMBL" id="JAHWGI010001147">
    <property type="protein sequence ID" value="KAK3923554.1"/>
    <property type="molecule type" value="Genomic_DNA"/>
</dbReference>
<reference evidence="10" key="1">
    <citation type="submission" date="2021-07" db="EMBL/GenBank/DDBJ databases">
        <authorList>
            <person name="Catto M.A."/>
            <person name="Jacobson A."/>
            <person name="Kennedy G."/>
            <person name="Labadie P."/>
            <person name="Hunt B.G."/>
            <person name="Srinivasan R."/>
        </authorList>
    </citation>
    <scope>NUCLEOTIDE SEQUENCE</scope>
    <source>
        <strain evidence="10">PL_HMW_Pooled</strain>
        <tissue evidence="10">Head</tissue>
    </source>
</reference>
<comment type="caution">
    <text evidence="10">The sequence shown here is derived from an EMBL/GenBank/DDBJ whole genome shotgun (WGS) entry which is preliminary data.</text>
</comment>
<dbReference type="GO" id="GO:0050916">
    <property type="term" value="P:sensory perception of sweet taste"/>
    <property type="evidence" value="ECO:0007669"/>
    <property type="project" value="UniProtKB-ARBA"/>
</dbReference>
<gene>
    <name evidence="10" type="ORF">KUF71_001962</name>
</gene>
<feature type="non-terminal residue" evidence="10">
    <location>
        <position position="1"/>
    </location>
</feature>
<evidence type="ECO:0000256" key="9">
    <source>
        <dbReference type="SAM" id="Phobius"/>
    </source>
</evidence>
<evidence type="ECO:0000256" key="2">
    <source>
        <dbReference type="ARBA" id="ARBA00005327"/>
    </source>
</evidence>
<organism evidence="10 11">
    <name type="scientific">Frankliniella fusca</name>
    <dbReference type="NCBI Taxonomy" id="407009"/>
    <lineage>
        <taxon>Eukaryota</taxon>
        <taxon>Metazoa</taxon>
        <taxon>Ecdysozoa</taxon>
        <taxon>Arthropoda</taxon>
        <taxon>Hexapoda</taxon>
        <taxon>Insecta</taxon>
        <taxon>Pterygota</taxon>
        <taxon>Neoptera</taxon>
        <taxon>Paraneoptera</taxon>
        <taxon>Thysanoptera</taxon>
        <taxon>Terebrantia</taxon>
        <taxon>Thripoidea</taxon>
        <taxon>Thripidae</taxon>
        <taxon>Frankliniella</taxon>
    </lineage>
</organism>
<name>A0AAE1LM19_9NEOP</name>
<evidence type="ECO:0000256" key="6">
    <source>
        <dbReference type="ARBA" id="ARBA00023136"/>
    </source>
</evidence>
<comment type="subcellular location">
    <subcellularLocation>
        <location evidence="1">Cell membrane</location>
        <topology evidence="1">Multi-pass membrane protein</topology>
    </subcellularLocation>
</comment>
<keyword evidence="3" id="KW-1003">Cell membrane</keyword>
<keyword evidence="4 9" id="KW-0812">Transmembrane</keyword>